<reference evidence="1" key="1">
    <citation type="journal article" date="2019" name="bioRxiv">
        <title>The Genome of the Zebra Mussel, Dreissena polymorpha: A Resource for Invasive Species Research.</title>
        <authorList>
            <person name="McCartney M.A."/>
            <person name="Auch B."/>
            <person name="Kono T."/>
            <person name="Mallez S."/>
            <person name="Zhang Y."/>
            <person name="Obille A."/>
            <person name="Becker A."/>
            <person name="Abrahante J.E."/>
            <person name="Garbe J."/>
            <person name="Badalamenti J.P."/>
            <person name="Herman A."/>
            <person name="Mangelson H."/>
            <person name="Liachko I."/>
            <person name="Sullivan S."/>
            <person name="Sone E.D."/>
            <person name="Koren S."/>
            <person name="Silverstein K.A.T."/>
            <person name="Beckman K.B."/>
            <person name="Gohl D.M."/>
        </authorList>
    </citation>
    <scope>NUCLEOTIDE SEQUENCE</scope>
    <source>
        <strain evidence="1">Duluth1</strain>
        <tissue evidence="1">Whole animal</tissue>
    </source>
</reference>
<protein>
    <submittedName>
        <fullName evidence="1">Uncharacterized protein</fullName>
    </submittedName>
</protein>
<reference evidence="1" key="2">
    <citation type="submission" date="2020-11" db="EMBL/GenBank/DDBJ databases">
        <authorList>
            <person name="McCartney M.A."/>
            <person name="Auch B."/>
            <person name="Kono T."/>
            <person name="Mallez S."/>
            <person name="Becker A."/>
            <person name="Gohl D.M."/>
            <person name="Silverstein K.A.T."/>
            <person name="Koren S."/>
            <person name="Bechman K.B."/>
            <person name="Herman A."/>
            <person name="Abrahante J.E."/>
            <person name="Garbe J."/>
        </authorList>
    </citation>
    <scope>NUCLEOTIDE SEQUENCE</scope>
    <source>
        <strain evidence="1">Duluth1</strain>
        <tissue evidence="1">Whole animal</tissue>
    </source>
</reference>
<proteinExistence type="predicted"/>
<gene>
    <name evidence="1" type="ORF">DPMN_174901</name>
</gene>
<dbReference type="AlphaFoldDB" id="A0A9D4IHK2"/>
<evidence type="ECO:0000313" key="2">
    <source>
        <dbReference type="Proteomes" id="UP000828390"/>
    </source>
</evidence>
<evidence type="ECO:0000313" key="1">
    <source>
        <dbReference type="EMBL" id="KAH3773539.1"/>
    </source>
</evidence>
<sequence length="63" mass="6504">MPQQILSWSRSIIGQCLQTHQDGWSADGPGWSSTGCLADSIAATSSIIAGCLAAISFKSSFAS</sequence>
<organism evidence="1 2">
    <name type="scientific">Dreissena polymorpha</name>
    <name type="common">Zebra mussel</name>
    <name type="synonym">Mytilus polymorpha</name>
    <dbReference type="NCBI Taxonomy" id="45954"/>
    <lineage>
        <taxon>Eukaryota</taxon>
        <taxon>Metazoa</taxon>
        <taxon>Spiralia</taxon>
        <taxon>Lophotrochozoa</taxon>
        <taxon>Mollusca</taxon>
        <taxon>Bivalvia</taxon>
        <taxon>Autobranchia</taxon>
        <taxon>Heteroconchia</taxon>
        <taxon>Euheterodonta</taxon>
        <taxon>Imparidentia</taxon>
        <taxon>Neoheterodontei</taxon>
        <taxon>Myida</taxon>
        <taxon>Dreissenoidea</taxon>
        <taxon>Dreissenidae</taxon>
        <taxon>Dreissena</taxon>
    </lineage>
</organism>
<dbReference type="Proteomes" id="UP000828390">
    <property type="component" value="Unassembled WGS sequence"/>
</dbReference>
<accession>A0A9D4IHK2</accession>
<keyword evidence="2" id="KW-1185">Reference proteome</keyword>
<name>A0A9D4IHK2_DREPO</name>
<comment type="caution">
    <text evidence="1">The sequence shown here is derived from an EMBL/GenBank/DDBJ whole genome shotgun (WGS) entry which is preliminary data.</text>
</comment>
<dbReference type="EMBL" id="JAIWYP010000009">
    <property type="protein sequence ID" value="KAH3773539.1"/>
    <property type="molecule type" value="Genomic_DNA"/>
</dbReference>